<sequence length="115" mass="12991">MIKYKEKFENEMKDKKHHYNPLDSASFRQNQLAATLASNVKYKKDIQNMHDPVSDLPNLLFLDHVLKASKMLSGVSGSSNGNCRSLVAPRSQYACSIHMLTCFLRGPVPHSSRIN</sequence>
<evidence type="ECO:0000256" key="1">
    <source>
        <dbReference type="ARBA" id="ARBA00022737"/>
    </source>
</evidence>
<name>A0ABQ9V7Y8_SAGOE</name>
<proteinExistence type="predicted"/>
<evidence type="ECO:0000313" key="4">
    <source>
        <dbReference type="Proteomes" id="UP001266305"/>
    </source>
</evidence>
<dbReference type="PANTHER" id="PTHR11039:SF48">
    <property type="entry name" value="NEBULETTE"/>
    <property type="match status" value="1"/>
</dbReference>
<evidence type="ECO:0000313" key="3">
    <source>
        <dbReference type="EMBL" id="KAK2105261.1"/>
    </source>
</evidence>
<comment type="caution">
    <text evidence="3">The sequence shown here is derived from an EMBL/GenBank/DDBJ whole genome shotgun (WGS) entry which is preliminary data.</text>
</comment>
<keyword evidence="4" id="KW-1185">Reference proteome</keyword>
<accession>A0ABQ9V7Y8</accession>
<dbReference type="InterPro" id="IPR055297">
    <property type="entry name" value="NEBU/NEBL"/>
</dbReference>
<reference evidence="3 4" key="1">
    <citation type="submission" date="2023-05" db="EMBL/GenBank/DDBJ databases">
        <title>B98-5 Cell Line De Novo Hybrid Assembly: An Optical Mapping Approach.</title>
        <authorList>
            <person name="Kananen K."/>
            <person name="Auerbach J.A."/>
            <person name="Kautto E."/>
            <person name="Blachly J.S."/>
        </authorList>
    </citation>
    <scope>NUCLEOTIDE SEQUENCE [LARGE SCALE GENOMIC DNA]</scope>
    <source>
        <strain evidence="3">B95-8</strain>
        <tissue evidence="3">Cell line</tissue>
    </source>
</reference>
<dbReference type="EMBL" id="JASSZA010000007">
    <property type="protein sequence ID" value="KAK2105261.1"/>
    <property type="molecule type" value="Genomic_DNA"/>
</dbReference>
<keyword evidence="2" id="KW-0009">Actin-binding</keyword>
<dbReference type="InterPro" id="IPR000900">
    <property type="entry name" value="Nebulin_repeat"/>
</dbReference>
<keyword evidence="1" id="KW-0677">Repeat</keyword>
<dbReference type="Proteomes" id="UP001266305">
    <property type="component" value="Unassembled WGS sequence"/>
</dbReference>
<dbReference type="SMART" id="SM00227">
    <property type="entry name" value="NEBU"/>
    <property type="match status" value="1"/>
</dbReference>
<evidence type="ECO:0000256" key="2">
    <source>
        <dbReference type="ARBA" id="ARBA00023203"/>
    </source>
</evidence>
<organism evidence="3 4">
    <name type="scientific">Saguinus oedipus</name>
    <name type="common">Cotton-top tamarin</name>
    <name type="synonym">Oedipomidas oedipus</name>
    <dbReference type="NCBI Taxonomy" id="9490"/>
    <lineage>
        <taxon>Eukaryota</taxon>
        <taxon>Metazoa</taxon>
        <taxon>Chordata</taxon>
        <taxon>Craniata</taxon>
        <taxon>Vertebrata</taxon>
        <taxon>Euteleostomi</taxon>
        <taxon>Mammalia</taxon>
        <taxon>Eutheria</taxon>
        <taxon>Euarchontoglires</taxon>
        <taxon>Primates</taxon>
        <taxon>Haplorrhini</taxon>
        <taxon>Platyrrhini</taxon>
        <taxon>Cebidae</taxon>
        <taxon>Callitrichinae</taxon>
        <taxon>Saguinus</taxon>
    </lineage>
</organism>
<gene>
    <name evidence="3" type="ORF">P7K49_014775</name>
</gene>
<protein>
    <submittedName>
        <fullName evidence="3">Uncharacterized protein</fullName>
    </submittedName>
</protein>
<dbReference type="PANTHER" id="PTHR11039">
    <property type="entry name" value="NEBULIN"/>
    <property type="match status" value="1"/>
</dbReference>